<dbReference type="AlphaFoldDB" id="A0A381UGF8"/>
<dbReference type="Pfam" id="PF19300">
    <property type="entry name" value="BPD_transp_1_N"/>
    <property type="match status" value="1"/>
</dbReference>
<keyword evidence="4 7" id="KW-0812">Transmembrane</keyword>
<feature type="transmembrane region" description="Helical" evidence="7">
    <location>
        <begin position="95"/>
        <end position="116"/>
    </location>
</feature>
<dbReference type="GO" id="GO:0055085">
    <property type="term" value="P:transmembrane transport"/>
    <property type="evidence" value="ECO:0007669"/>
    <property type="project" value="InterPro"/>
</dbReference>
<evidence type="ECO:0000259" key="8">
    <source>
        <dbReference type="PROSITE" id="PS50928"/>
    </source>
</evidence>
<accession>A0A381UGF8</accession>
<name>A0A381UGF8_9ZZZZ</name>
<organism evidence="9">
    <name type="scientific">marine metagenome</name>
    <dbReference type="NCBI Taxonomy" id="408172"/>
    <lineage>
        <taxon>unclassified sequences</taxon>
        <taxon>metagenomes</taxon>
        <taxon>ecological metagenomes</taxon>
    </lineage>
</organism>
<dbReference type="InterPro" id="IPR035906">
    <property type="entry name" value="MetI-like_sf"/>
</dbReference>
<gene>
    <name evidence="9" type="ORF">METZ01_LOCUS80083</name>
</gene>
<dbReference type="PANTHER" id="PTHR43163">
    <property type="entry name" value="DIPEPTIDE TRANSPORT SYSTEM PERMEASE PROTEIN DPPB-RELATED"/>
    <property type="match status" value="1"/>
</dbReference>
<feature type="transmembrane region" description="Helical" evidence="7">
    <location>
        <begin position="275"/>
        <end position="294"/>
    </location>
</feature>
<comment type="subcellular location">
    <subcellularLocation>
        <location evidence="1">Cell membrane</location>
        <topology evidence="1">Multi-pass membrane protein</topology>
    </subcellularLocation>
</comment>
<evidence type="ECO:0000256" key="6">
    <source>
        <dbReference type="ARBA" id="ARBA00023136"/>
    </source>
</evidence>
<evidence type="ECO:0000256" key="5">
    <source>
        <dbReference type="ARBA" id="ARBA00022989"/>
    </source>
</evidence>
<dbReference type="SUPFAM" id="SSF161098">
    <property type="entry name" value="MetI-like"/>
    <property type="match status" value="1"/>
</dbReference>
<reference evidence="9" key="1">
    <citation type="submission" date="2018-05" db="EMBL/GenBank/DDBJ databases">
        <authorList>
            <person name="Lanie J.A."/>
            <person name="Ng W.-L."/>
            <person name="Kazmierczak K.M."/>
            <person name="Andrzejewski T.M."/>
            <person name="Davidsen T.M."/>
            <person name="Wayne K.J."/>
            <person name="Tettelin H."/>
            <person name="Glass J.I."/>
            <person name="Rusch D."/>
            <person name="Podicherti R."/>
            <person name="Tsui H.-C.T."/>
            <person name="Winkler M.E."/>
        </authorList>
    </citation>
    <scope>NUCLEOTIDE SEQUENCE</scope>
</reference>
<dbReference type="PANTHER" id="PTHR43163:SF6">
    <property type="entry name" value="DIPEPTIDE TRANSPORT SYSTEM PERMEASE PROTEIN DPPB-RELATED"/>
    <property type="match status" value="1"/>
</dbReference>
<dbReference type="Pfam" id="PF00528">
    <property type="entry name" value="BPD_transp_1"/>
    <property type="match status" value="1"/>
</dbReference>
<feature type="domain" description="ABC transmembrane type-1" evidence="8">
    <location>
        <begin position="89"/>
        <end position="294"/>
    </location>
</feature>
<evidence type="ECO:0000256" key="7">
    <source>
        <dbReference type="SAM" id="Phobius"/>
    </source>
</evidence>
<evidence type="ECO:0000256" key="2">
    <source>
        <dbReference type="ARBA" id="ARBA00022448"/>
    </source>
</evidence>
<dbReference type="InterPro" id="IPR045621">
    <property type="entry name" value="BPD_transp_1_N"/>
</dbReference>
<feature type="transmembrane region" description="Helical" evidence="7">
    <location>
        <begin position="175"/>
        <end position="194"/>
    </location>
</feature>
<keyword evidence="5 7" id="KW-1133">Transmembrane helix</keyword>
<protein>
    <recommendedName>
        <fullName evidence="8">ABC transmembrane type-1 domain-containing protein</fullName>
    </recommendedName>
</protein>
<evidence type="ECO:0000256" key="3">
    <source>
        <dbReference type="ARBA" id="ARBA00022475"/>
    </source>
</evidence>
<keyword evidence="3" id="KW-1003">Cell membrane</keyword>
<dbReference type="Gene3D" id="1.10.3720.10">
    <property type="entry name" value="MetI-like"/>
    <property type="match status" value="1"/>
</dbReference>
<evidence type="ECO:0000256" key="1">
    <source>
        <dbReference type="ARBA" id="ARBA00004651"/>
    </source>
</evidence>
<dbReference type="PROSITE" id="PS50928">
    <property type="entry name" value="ABC_TM1"/>
    <property type="match status" value="1"/>
</dbReference>
<dbReference type="EMBL" id="UINC01006389">
    <property type="protein sequence ID" value="SVA27229.1"/>
    <property type="molecule type" value="Genomic_DNA"/>
</dbReference>
<feature type="transmembrane region" description="Helical" evidence="7">
    <location>
        <begin position="128"/>
        <end position="155"/>
    </location>
</feature>
<keyword evidence="6 7" id="KW-0472">Membrane</keyword>
<sequence>MLALIPTLFFASLIVFISMRLIPGDVIDLMLAQNDIVTGQDRAKIEAALGLDQPVYIQYFRWIGDAVTGDLGNSLWQNVPVTDQLIASLPITFELGLLALIVALSVAVPIGVYSAMRQDTAGDYVARSFSLIMLAIPSFWLGTLVMVFPSVWWRWAPELEYTPFFDDPITNLKHMIVPAILLGLSMSAVTMRMTRTMMLEVMRQDYIRTARAKGVGEKLLVVRHALRNGLIPVVTLIGLQAPLLIGGAVILEQIFVVPGMGLLLLEAVFQRDYPVISGVFLVVGVGVLVINLLVDLSYGWLDPKVRHE</sequence>
<feature type="transmembrane region" description="Helical" evidence="7">
    <location>
        <begin position="230"/>
        <end position="255"/>
    </location>
</feature>
<dbReference type="GO" id="GO:0005886">
    <property type="term" value="C:plasma membrane"/>
    <property type="evidence" value="ECO:0007669"/>
    <property type="project" value="UniProtKB-SubCell"/>
</dbReference>
<proteinExistence type="predicted"/>
<keyword evidence="2" id="KW-0813">Transport</keyword>
<evidence type="ECO:0000313" key="9">
    <source>
        <dbReference type="EMBL" id="SVA27229.1"/>
    </source>
</evidence>
<dbReference type="InterPro" id="IPR000515">
    <property type="entry name" value="MetI-like"/>
</dbReference>
<dbReference type="CDD" id="cd06261">
    <property type="entry name" value="TM_PBP2"/>
    <property type="match status" value="1"/>
</dbReference>
<evidence type="ECO:0000256" key="4">
    <source>
        <dbReference type="ARBA" id="ARBA00022692"/>
    </source>
</evidence>